<dbReference type="PANTHER" id="PTHR31111">
    <property type="entry name" value="BNAA05G37150D PROTEIN-RELATED"/>
    <property type="match status" value="1"/>
</dbReference>
<keyword evidence="3" id="KW-1185">Reference proteome</keyword>
<dbReference type="InterPro" id="IPR013187">
    <property type="entry name" value="F-box-assoc_dom_typ3"/>
</dbReference>
<accession>A0AAV1BVY1</accession>
<dbReference type="PROSITE" id="PS50181">
    <property type="entry name" value="FBOX"/>
    <property type="match status" value="1"/>
</dbReference>
<protein>
    <submittedName>
        <fullName evidence="2">OLC1v1021274C1</fullName>
    </submittedName>
</protein>
<dbReference type="Proteomes" id="UP001161247">
    <property type="component" value="Chromosome 1"/>
</dbReference>
<reference evidence="2" key="1">
    <citation type="submission" date="2023-03" db="EMBL/GenBank/DDBJ databases">
        <authorList>
            <person name="Julca I."/>
        </authorList>
    </citation>
    <scope>NUCLEOTIDE SEQUENCE</scope>
</reference>
<dbReference type="SMART" id="SM00256">
    <property type="entry name" value="FBOX"/>
    <property type="match status" value="1"/>
</dbReference>
<sequence length="389" mass="45468">MRKYGRIRSSTSREINIPAELIWEILIWIPVKDLMRFKCVSRVWFSIINDPAFAKTHRRGFQGLLLLSEVDLNYPVTKHHLHYVSLDGQPNELCNQLTVNHRKNDTMMRRTEVVNGLMCYYSFNQAFLYNIATRERLRLPRIPCIDERGHYRYYFGFDPVNKLYKLLRIGYQCNWRCKILTIGKDKSWRTIYRWRRSKNNPLMEVTGRGICFNGVLYWMVSTNGQHDQNLIAFDLAQEKFQVIPTPPGEPRQFFLPNFGSSLTLVSKRWVDARHGLVTFISHGCNDGICRDLGWIWTDELELGYPKLKANFCLSKLQGFTPNGEALIIDGEPQKGYLFDLTKRESEMIELHIPPVSCLTEVYLLCQPPSLTMSYFEENMISLKSLISSI</sequence>
<dbReference type="PANTHER" id="PTHR31111:SF136">
    <property type="entry name" value="F-BOX ASSOCIATED DOMAIN-CONTAINING PROTEIN"/>
    <property type="match status" value="1"/>
</dbReference>
<name>A0AAV1BVY1_OLDCO</name>
<evidence type="ECO:0000259" key="1">
    <source>
        <dbReference type="PROSITE" id="PS50181"/>
    </source>
</evidence>
<dbReference type="InterPro" id="IPR017451">
    <property type="entry name" value="F-box-assoc_interact_dom"/>
</dbReference>
<evidence type="ECO:0000313" key="2">
    <source>
        <dbReference type="EMBL" id="CAI9087247.1"/>
    </source>
</evidence>
<dbReference type="Pfam" id="PF00646">
    <property type="entry name" value="F-box"/>
    <property type="match status" value="1"/>
</dbReference>
<gene>
    <name evidence="2" type="ORF">OLC1_LOCUS117</name>
</gene>
<evidence type="ECO:0000313" key="3">
    <source>
        <dbReference type="Proteomes" id="UP001161247"/>
    </source>
</evidence>
<feature type="domain" description="F-box" evidence="1">
    <location>
        <begin position="11"/>
        <end position="56"/>
    </location>
</feature>
<proteinExistence type="predicted"/>
<dbReference type="Pfam" id="PF08268">
    <property type="entry name" value="FBA_3"/>
    <property type="match status" value="1"/>
</dbReference>
<dbReference type="InterPro" id="IPR001810">
    <property type="entry name" value="F-box_dom"/>
</dbReference>
<dbReference type="Gene3D" id="1.20.1280.50">
    <property type="match status" value="1"/>
</dbReference>
<dbReference type="AlphaFoldDB" id="A0AAV1BVY1"/>
<organism evidence="2 3">
    <name type="scientific">Oldenlandia corymbosa var. corymbosa</name>
    <dbReference type="NCBI Taxonomy" id="529605"/>
    <lineage>
        <taxon>Eukaryota</taxon>
        <taxon>Viridiplantae</taxon>
        <taxon>Streptophyta</taxon>
        <taxon>Embryophyta</taxon>
        <taxon>Tracheophyta</taxon>
        <taxon>Spermatophyta</taxon>
        <taxon>Magnoliopsida</taxon>
        <taxon>eudicotyledons</taxon>
        <taxon>Gunneridae</taxon>
        <taxon>Pentapetalae</taxon>
        <taxon>asterids</taxon>
        <taxon>lamiids</taxon>
        <taxon>Gentianales</taxon>
        <taxon>Rubiaceae</taxon>
        <taxon>Rubioideae</taxon>
        <taxon>Spermacoceae</taxon>
        <taxon>Hedyotis-Oldenlandia complex</taxon>
        <taxon>Oldenlandia</taxon>
    </lineage>
</organism>
<dbReference type="EMBL" id="OX459118">
    <property type="protein sequence ID" value="CAI9087247.1"/>
    <property type="molecule type" value="Genomic_DNA"/>
</dbReference>
<dbReference type="SUPFAM" id="SSF81383">
    <property type="entry name" value="F-box domain"/>
    <property type="match status" value="1"/>
</dbReference>
<dbReference type="InterPro" id="IPR036047">
    <property type="entry name" value="F-box-like_dom_sf"/>
</dbReference>
<dbReference type="NCBIfam" id="TIGR01640">
    <property type="entry name" value="F_box_assoc_1"/>
    <property type="match status" value="1"/>
</dbReference>